<organism evidence="8 9">
    <name type="scientific">Methanosarcina horonobensis HB-1 = JCM 15518</name>
    <dbReference type="NCBI Taxonomy" id="1434110"/>
    <lineage>
        <taxon>Archaea</taxon>
        <taxon>Methanobacteriati</taxon>
        <taxon>Methanobacteriota</taxon>
        <taxon>Stenosarchaea group</taxon>
        <taxon>Methanomicrobia</taxon>
        <taxon>Methanosarcinales</taxon>
        <taxon>Methanosarcinaceae</taxon>
        <taxon>Methanosarcina</taxon>
    </lineage>
</organism>
<dbReference type="PANTHER" id="PTHR43273:SF3">
    <property type="entry name" value="ANAEROBIC SULFATASE-MATURATING ENZYME HOMOLOG ASLB-RELATED"/>
    <property type="match status" value="1"/>
</dbReference>
<comment type="cofactor">
    <cofactor evidence="1">
        <name>[4Fe-4S] cluster</name>
        <dbReference type="ChEBI" id="CHEBI:49883"/>
    </cofactor>
</comment>
<dbReference type="SFLD" id="SFLDG01384">
    <property type="entry name" value="thioether_bond_formation_requi"/>
    <property type="match status" value="1"/>
</dbReference>
<accession>A0A0E3SG80</accession>
<evidence type="ECO:0000313" key="9">
    <source>
        <dbReference type="Proteomes" id="UP000033101"/>
    </source>
</evidence>
<dbReference type="AlphaFoldDB" id="A0A0E3SG80"/>
<dbReference type="CDD" id="cd01335">
    <property type="entry name" value="Radical_SAM"/>
    <property type="match status" value="1"/>
</dbReference>
<evidence type="ECO:0000256" key="2">
    <source>
        <dbReference type="ARBA" id="ARBA00022691"/>
    </source>
</evidence>
<proteinExistence type="inferred from homology"/>
<dbReference type="EMBL" id="CP009516">
    <property type="protein sequence ID" value="AKB78533.1"/>
    <property type="molecule type" value="Genomic_DNA"/>
</dbReference>
<dbReference type="KEGG" id="mhor:MSHOH_2050"/>
<dbReference type="InterPro" id="IPR007197">
    <property type="entry name" value="rSAM"/>
</dbReference>
<dbReference type="SUPFAM" id="SSF102114">
    <property type="entry name" value="Radical SAM enzymes"/>
    <property type="match status" value="1"/>
</dbReference>
<name>A0A0E3SG80_9EURY</name>
<dbReference type="SFLD" id="SFLDS00029">
    <property type="entry name" value="Radical_SAM"/>
    <property type="match status" value="1"/>
</dbReference>
<comment type="similarity">
    <text evidence="6">Belongs to the radical SAM superfamily. Anaerobic sulfatase-maturating enzyme family.</text>
</comment>
<dbReference type="Pfam" id="PF13186">
    <property type="entry name" value="SPASM"/>
    <property type="match status" value="1"/>
</dbReference>
<dbReference type="Pfam" id="PF04055">
    <property type="entry name" value="Radical_SAM"/>
    <property type="match status" value="1"/>
</dbReference>
<dbReference type="InterPro" id="IPR047602">
    <property type="entry name" value="SPASM_CteB-like"/>
</dbReference>
<dbReference type="GeneID" id="24831283"/>
<evidence type="ECO:0000259" key="7">
    <source>
        <dbReference type="PROSITE" id="PS51918"/>
    </source>
</evidence>
<dbReference type="Proteomes" id="UP000033101">
    <property type="component" value="Chromosome"/>
</dbReference>
<dbReference type="PATRIC" id="fig|1434110.4.peg.2602"/>
<dbReference type="GO" id="GO:0016491">
    <property type="term" value="F:oxidoreductase activity"/>
    <property type="evidence" value="ECO:0007669"/>
    <property type="project" value="InterPro"/>
</dbReference>
<evidence type="ECO:0000256" key="4">
    <source>
        <dbReference type="ARBA" id="ARBA00023004"/>
    </source>
</evidence>
<keyword evidence="5" id="KW-0411">Iron-sulfur</keyword>
<evidence type="ECO:0000256" key="1">
    <source>
        <dbReference type="ARBA" id="ARBA00001966"/>
    </source>
</evidence>
<reference evidence="8 9" key="1">
    <citation type="submission" date="2014-07" db="EMBL/GenBank/DDBJ databases">
        <title>Methanogenic archaea and the global carbon cycle.</title>
        <authorList>
            <person name="Henriksen J.R."/>
            <person name="Luke J."/>
            <person name="Reinhart S."/>
            <person name="Benedict M.N."/>
            <person name="Youngblut N.D."/>
            <person name="Metcalf M.E."/>
            <person name="Whitaker R.J."/>
            <person name="Metcalf W.W."/>
        </authorList>
    </citation>
    <scope>NUCLEOTIDE SEQUENCE [LARGE SCALE GENOMIC DNA]</scope>
    <source>
        <strain evidence="8 9">HB-1</strain>
    </source>
</reference>
<dbReference type="InterPro" id="IPR023867">
    <property type="entry name" value="Sulphatase_maturase_rSAM"/>
</dbReference>
<evidence type="ECO:0000313" key="8">
    <source>
        <dbReference type="EMBL" id="AKB78533.1"/>
    </source>
</evidence>
<gene>
    <name evidence="8" type="ORF">MSHOH_2050</name>
</gene>
<dbReference type="SFLD" id="SFLDG01067">
    <property type="entry name" value="SPASM/twitch_domain_containing"/>
    <property type="match status" value="1"/>
</dbReference>
<dbReference type="OrthoDB" id="5620at2157"/>
<evidence type="ECO:0000256" key="6">
    <source>
        <dbReference type="ARBA" id="ARBA00023601"/>
    </source>
</evidence>
<dbReference type="CDD" id="cd21124">
    <property type="entry name" value="SPASM_CteB-like"/>
    <property type="match status" value="1"/>
</dbReference>
<dbReference type="GO" id="GO:0051536">
    <property type="term" value="F:iron-sulfur cluster binding"/>
    <property type="evidence" value="ECO:0007669"/>
    <property type="project" value="UniProtKB-KW"/>
</dbReference>
<keyword evidence="2" id="KW-0949">S-adenosyl-L-methionine</keyword>
<dbReference type="NCBIfam" id="TIGR04083">
    <property type="entry name" value="rSAM_pep_methan"/>
    <property type="match status" value="1"/>
</dbReference>
<keyword evidence="3" id="KW-0479">Metal-binding</keyword>
<dbReference type="STRING" id="1434110.MSHOH_2050"/>
<dbReference type="SFLD" id="SFLDG01386">
    <property type="entry name" value="main_SPASM_domain-containing"/>
    <property type="match status" value="1"/>
</dbReference>
<feature type="domain" description="Radical SAM core" evidence="7">
    <location>
        <begin position="1"/>
        <end position="211"/>
    </location>
</feature>
<keyword evidence="4" id="KW-0408">Iron</keyword>
<dbReference type="PANTHER" id="PTHR43273">
    <property type="entry name" value="ANAEROBIC SULFATASE-MATURATING ENZYME HOMOLOG ASLB-RELATED"/>
    <property type="match status" value="1"/>
</dbReference>
<keyword evidence="9" id="KW-1185">Reference proteome</keyword>
<dbReference type="InterPro" id="IPR024018">
    <property type="entry name" value="CHP04083_rSAM"/>
</dbReference>
<dbReference type="InterPro" id="IPR013785">
    <property type="entry name" value="Aldolase_TIM"/>
</dbReference>
<dbReference type="InterPro" id="IPR023885">
    <property type="entry name" value="4Fe4S-binding_SPASM_dom"/>
</dbReference>
<evidence type="ECO:0000256" key="3">
    <source>
        <dbReference type="ARBA" id="ARBA00022723"/>
    </source>
</evidence>
<dbReference type="InterPro" id="IPR058240">
    <property type="entry name" value="rSAM_sf"/>
</dbReference>
<dbReference type="HOGENOM" id="CLU_009273_10_0_2"/>
<dbReference type="SFLD" id="SFLDG01072">
    <property type="entry name" value="dehydrogenase_like"/>
    <property type="match status" value="1"/>
</dbReference>
<dbReference type="RefSeq" id="WP_048139587.1">
    <property type="nucleotide sequence ID" value="NZ_CP009516.1"/>
</dbReference>
<protein>
    <submittedName>
        <fullName evidence="8">Putative arylsulfatase regulatory protein</fullName>
    </submittedName>
</protein>
<dbReference type="GO" id="GO:0046872">
    <property type="term" value="F:metal ion binding"/>
    <property type="evidence" value="ECO:0007669"/>
    <property type="project" value="UniProtKB-KW"/>
</dbReference>
<evidence type="ECO:0000256" key="5">
    <source>
        <dbReference type="ARBA" id="ARBA00023014"/>
    </source>
</evidence>
<sequence length="379" mass="42914">MPFHVMLIPTLGCPANCNYCWSSEEKSPIMSIDTIKEVVEWLKIFRQDSVTFTFHGGEPLLAGEEFYREALPLLAEGLSSRHIAFAIQTNLWKLTPEIAEIFARYNVPIGSSLDGPQELNDLQRGKGYYEKTMRGYEIAKAHGLTVRFITTFTSHSVKFREDIFNFYLDKGLTLKLHPCLPSLKGDNPEKWALDPEEYGELLIYLLDKYLENMGKIEVMNIDHLCKCVFTGRGTVCTFVDCMGDTFAVGPDGGIYPCYRFVGMPEYVMGNVYDRPTMADLAQSDAWKLMHKFKEFVNTACGNCAHIKYCRGGCPYNAIVPTNGEVRSVDPHCVAYKMIFDEITSRVNQEMFGSGGMDMFMPQTMRPSKPGIMSIMLKKI</sequence>
<dbReference type="Gene3D" id="3.20.20.70">
    <property type="entry name" value="Aldolase class I"/>
    <property type="match status" value="1"/>
</dbReference>
<dbReference type="PROSITE" id="PS51918">
    <property type="entry name" value="RADICAL_SAM"/>
    <property type="match status" value="1"/>
</dbReference>
<dbReference type="NCBIfam" id="TIGR04085">
    <property type="entry name" value="rSAM_more_4Fe4S"/>
    <property type="match status" value="1"/>
</dbReference>